<evidence type="ECO:0000313" key="2">
    <source>
        <dbReference type="Proteomes" id="UP000677126"/>
    </source>
</evidence>
<protein>
    <submittedName>
        <fullName evidence="1">Uncharacterized protein</fullName>
    </submittedName>
</protein>
<sequence length="190" mass="20836">MVAEAKALFDQAQAEEEQLELLDPLTPEEMAEAREKLGPSAGRLAVLRAAREERGRGRPKGAKNRRTDDFARYISQFGQDPAITLMQIQSTDPEVLIQASEQSKVHSFRKDGTPNIVTERMTYAEAQALRVRCAEGLMSFIHSKKPVAVDATIRGVVVHEEIGEIRRSTGAVIDGEVLGVIPKDPTGGDE</sequence>
<reference evidence="1 2" key="1">
    <citation type="journal article" date="2021" name="Int. J. Syst. Evol. Microbiol.">
        <title>Novosphingobium decolorationis sp. nov., an aniline blue-decolourizing bacterium isolated from East Pacific sediment.</title>
        <authorList>
            <person name="Chen X."/>
            <person name="Dong B."/>
            <person name="Chen T."/>
            <person name="Ren N."/>
            <person name="Wang J."/>
            <person name="Xu Y."/>
            <person name="Yang J."/>
            <person name="Zhu S."/>
            <person name="Chen J."/>
        </authorList>
    </citation>
    <scope>NUCLEOTIDE SEQUENCE [LARGE SCALE GENOMIC DNA]</scope>
    <source>
        <strain evidence="1 2">502str22</strain>
    </source>
</reference>
<evidence type="ECO:0000313" key="1">
    <source>
        <dbReference type="EMBL" id="QVM82946.1"/>
    </source>
</evidence>
<dbReference type="RefSeq" id="WP_213502231.1">
    <property type="nucleotide sequence ID" value="NZ_CP054856.1"/>
</dbReference>
<name>A0ABX8E3Z3_9SPHN</name>
<dbReference type="Proteomes" id="UP000677126">
    <property type="component" value="Chromosome"/>
</dbReference>
<accession>A0ABX8E3Z3</accession>
<organism evidence="1 2">
    <name type="scientific">Novosphingobium decolorationis</name>
    <dbReference type="NCBI Taxonomy" id="2698673"/>
    <lineage>
        <taxon>Bacteria</taxon>
        <taxon>Pseudomonadati</taxon>
        <taxon>Pseudomonadota</taxon>
        <taxon>Alphaproteobacteria</taxon>
        <taxon>Sphingomonadales</taxon>
        <taxon>Sphingomonadaceae</taxon>
        <taxon>Novosphingobium</taxon>
    </lineage>
</organism>
<gene>
    <name evidence="1" type="ORF">HT578_03795</name>
</gene>
<dbReference type="EMBL" id="CP054856">
    <property type="protein sequence ID" value="QVM82946.1"/>
    <property type="molecule type" value="Genomic_DNA"/>
</dbReference>
<keyword evidence="2" id="KW-1185">Reference proteome</keyword>
<proteinExistence type="predicted"/>